<accession>A0A2X3CKV9</accession>
<dbReference type="AlphaFoldDB" id="A0A2X3CKV9"/>
<evidence type="ECO:0000313" key="9">
    <source>
        <dbReference type="EMBL" id="SQC17652.1"/>
    </source>
</evidence>
<sequence length="149" mass="16101">MTRFLLCSFALVLLYPSGIDMYLVGLPRIAQDLGASEAQLHIAFSVYLAGMASAMLFAGRIADRSGRKPVAIVGAAIFVIASLICAQAHTSSHFPHRTLYPGDRRRQLLRGGFRYPARYAGRPSPRQGAVVAPTASPALSPSWRRCLAT</sequence>
<dbReference type="PROSITE" id="PS50850">
    <property type="entry name" value="MFS"/>
    <property type="match status" value="1"/>
</dbReference>
<keyword evidence="5 7" id="KW-1133">Transmembrane helix</keyword>
<dbReference type="SUPFAM" id="SSF103473">
    <property type="entry name" value="MFS general substrate transporter"/>
    <property type="match status" value="1"/>
</dbReference>
<organism evidence="9 10">
    <name type="scientific">Klebsiella pneumoniae</name>
    <dbReference type="NCBI Taxonomy" id="573"/>
    <lineage>
        <taxon>Bacteria</taxon>
        <taxon>Pseudomonadati</taxon>
        <taxon>Pseudomonadota</taxon>
        <taxon>Gammaproteobacteria</taxon>
        <taxon>Enterobacterales</taxon>
        <taxon>Enterobacteriaceae</taxon>
        <taxon>Klebsiella/Raoultella group</taxon>
        <taxon>Klebsiella</taxon>
        <taxon>Klebsiella pneumoniae complex</taxon>
    </lineage>
</organism>
<dbReference type="EMBL" id="UASN01000022">
    <property type="protein sequence ID" value="SQC17652.1"/>
    <property type="molecule type" value="Genomic_DNA"/>
</dbReference>
<proteinExistence type="predicted"/>
<reference evidence="9 10" key="1">
    <citation type="submission" date="2018-06" db="EMBL/GenBank/DDBJ databases">
        <authorList>
            <consortium name="Pathogen Informatics"/>
            <person name="Doyle S."/>
        </authorList>
    </citation>
    <scope>NUCLEOTIDE SEQUENCE [LARGE SCALE GENOMIC DNA]</scope>
    <source>
        <strain evidence="9 10">NCTC9601</strain>
    </source>
</reference>
<dbReference type="GO" id="GO:0016020">
    <property type="term" value="C:membrane"/>
    <property type="evidence" value="ECO:0007669"/>
    <property type="project" value="UniProtKB-SubCell"/>
</dbReference>
<evidence type="ECO:0000256" key="3">
    <source>
        <dbReference type="ARBA" id="ARBA00022475"/>
    </source>
</evidence>
<evidence type="ECO:0000256" key="2">
    <source>
        <dbReference type="ARBA" id="ARBA00022448"/>
    </source>
</evidence>
<dbReference type="Proteomes" id="UP000251123">
    <property type="component" value="Unassembled WGS sequence"/>
</dbReference>
<comment type="subcellular location">
    <subcellularLocation>
        <location evidence="1">Membrane</location>
        <topology evidence="1">Multi-pass membrane protein</topology>
    </subcellularLocation>
</comment>
<dbReference type="PANTHER" id="PTHR42718:SF9">
    <property type="entry name" value="MAJOR FACILITATOR SUPERFAMILY MULTIDRUG TRANSPORTER MFSC"/>
    <property type="match status" value="1"/>
</dbReference>
<dbReference type="Gene3D" id="1.20.1720.10">
    <property type="entry name" value="Multidrug resistance protein D"/>
    <property type="match status" value="1"/>
</dbReference>
<feature type="transmembrane region" description="Helical" evidence="7">
    <location>
        <begin position="70"/>
        <end position="89"/>
    </location>
</feature>
<dbReference type="InterPro" id="IPR036259">
    <property type="entry name" value="MFS_trans_sf"/>
</dbReference>
<protein>
    <submittedName>
        <fullName evidence="9">Transport protein</fullName>
    </submittedName>
</protein>
<dbReference type="InterPro" id="IPR020846">
    <property type="entry name" value="MFS_dom"/>
</dbReference>
<dbReference type="InterPro" id="IPR011701">
    <property type="entry name" value="MFS"/>
</dbReference>
<dbReference type="GO" id="GO:0022857">
    <property type="term" value="F:transmembrane transporter activity"/>
    <property type="evidence" value="ECO:0007669"/>
    <property type="project" value="InterPro"/>
</dbReference>
<dbReference type="Pfam" id="PF07690">
    <property type="entry name" value="MFS_1"/>
    <property type="match status" value="1"/>
</dbReference>
<keyword evidence="2" id="KW-0813">Transport</keyword>
<feature type="domain" description="Major facilitator superfamily (MFS) profile" evidence="8">
    <location>
        <begin position="1"/>
        <end position="149"/>
    </location>
</feature>
<evidence type="ECO:0000256" key="5">
    <source>
        <dbReference type="ARBA" id="ARBA00022989"/>
    </source>
</evidence>
<dbReference type="PANTHER" id="PTHR42718">
    <property type="entry name" value="MAJOR FACILITATOR SUPERFAMILY MULTIDRUG TRANSPORTER MFSC"/>
    <property type="match status" value="1"/>
</dbReference>
<evidence type="ECO:0000256" key="1">
    <source>
        <dbReference type="ARBA" id="ARBA00004141"/>
    </source>
</evidence>
<evidence type="ECO:0000256" key="6">
    <source>
        <dbReference type="ARBA" id="ARBA00023136"/>
    </source>
</evidence>
<evidence type="ECO:0000259" key="8">
    <source>
        <dbReference type="PROSITE" id="PS50850"/>
    </source>
</evidence>
<name>A0A2X3CKV9_KLEPN</name>
<keyword evidence="6 7" id="KW-0472">Membrane</keyword>
<gene>
    <name evidence="9" type="primary">mdtL</name>
    <name evidence="9" type="ORF">NCTC9601_04837</name>
</gene>
<evidence type="ECO:0000256" key="7">
    <source>
        <dbReference type="SAM" id="Phobius"/>
    </source>
</evidence>
<evidence type="ECO:0000313" key="10">
    <source>
        <dbReference type="Proteomes" id="UP000251123"/>
    </source>
</evidence>
<keyword evidence="3" id="KW-1003">Cell membrane</keyword>
<feature type="transmembrane region" description="Helical" evidence="7">
    <location>
        <begin position="42"/>
        <end position="58"/>
    </location>
</feature>
<keyword evidence="4 7" id="KW-0812">Transmembrane</keyword>
<evidence type="ECO:0000256" key="4">
    <source>
        <dbReference type="ARBA" id="ARBA00022692"/>
    </source>
</evidence>